<organism evidence="1 2">
    <name type="scientific">Araneus ventricosus</name>
    <name type="common">Orbweaver spider</name>
    <name type="synonym">Epeira ventricosa</name>
    <dbReference type="NCBI Taxonomy" id="182803"/>
    <lineage>
        <taxon>Eukaryota</taxon>
        <taxon>Metazoa</taxon>
        <taxon>Ecdysozoa</taxon>
        <taxon>Arthropoda</taxon>
        <taxon>Chelicerata</taxon>
        <taxon>Arachnida</taxon>
        <taxon>Araneae</taxon>
        <taxon>Araneomorphae</taxon>
        <taxon>Entelegynae</taxon>
        <taxon>Araneoidea</taxon>
        <taxon>Araneidae</taxon>
        <taxon>Araneus</taxon>
    </lineage>
</organism>
<evidence type="ECO:0000313" key="2">
    <source>
        <dbReference type="Proteomes" id="UP000499080"/>
    </source>
</evidence>
<protein>
    <submittedName>
        <fullName evidence="1">Uncharacterized protein</fullName>
    </submittedName>
</protein>
<reference evidence="1 2" key="1">
    <citation type="journal article" date="2019" name="Sci. Rep.">
        <title>Orb-weaving spider Araneus ventricosus genome elucidates the spidroin gene catalogue.</title>
        <authorList>
            <person name="Kono N."/>
            <person name="Nakamura H."/>
            <person name="Ohtoshi R."/>
            <person name="Moran D.A.P."/>
            <person name="Shinohara A."/>
            <person name="Yoshida Y."/>
            <person name="Fujiwara M."/>
            <person name="Mori M."/>
            <person name="Tomita M."/>
            <person name="Arakawa K."/>
        </authorList>
    </citation>
    <scope>NUCLEOTIDE SEQUENCE [LARGE SCALE GENOMIC DNA]</scope>
</reference>
<accession>A0A4Y2DUD6</accession>
<gene>
    <name evidence="1" type="ORF">AVEN_201398_1</name>
</gene>
<dbReference type="PANTHER" id="PTHR46409:SF1">
    <property type="entry name" value="HTH PSQ-TYPE DOMAIN-CONTAINING PROTEIN"/>
    <property type="match status" value="1"/>
</dbReference>
<name>A0A4Y2DUD6_ARAVE</name>
<keyword evidence="2" id="KW-1185">Reference proteome</keyword>
<dbReference type="PANTHER" id="PTHR46409">
    <property type="entry name" value="HTH PSQ-TYPE DOMAIN-CONTAINING PROTEIN"/>
    <property type="match status" value="1"/>
</dbReference>
<sequence length="179" mass="20280">MRVAILEPFQLGELRSQGSPDGNCVRRFVITAVNFRAIDYTDLIDWQACNVTLPIVLRQISSHELLKIIQDDVPKDGWDLIKFPSHTQEVERIVKLVTEASGKRVAPQSRDGFIRVTVESMKLITQFESKNDYKPAGVVSPKLSRILLEKGVVSPPPPAWIKKFEPIVTQDPTTIRKYL</sequence>
<dbReference type="AlphaFoldDB" id="A0A4Y2DUD6"/>
<feature type="non-terminal residue" evidence="1">
    <location>
        <position position="179"/>
    </location>
</feature>
<dbReference type="EMBL" id="BGPR01090704">
    <property type="protein sequence ID" value="GBM20361.1"/>
    <property type="molecule type" value="Genomic_DNA"/>
</dbReference>
<dbReference type="Proteomes" id="UP000499080">
    <property type="component" value="Unassembled WGS sequence"/>
</dbReference>
<comment type="caution">
    <text evidence="1">The sequence shown here is derived from an EMBL/GenBank/DDBJ whole genome shotgun (WGS) entry which is preliminary data.</text>
</comment>
<evidence type="ECO:0000313" key="1">
    <source>
        <dbReference type="EMBL" id="GBM20361.1"/>
    </source>
</evidence>
<proteinExistence type="predicted"/>